<evidence type="ECO:0000256" key="4">
    <source>
        <dbReference type="ARBA" id="ARBA00022553"/>
    </source>
</evidence>
<evidence type="ECO:0000256" key="14">
    <source>
        <dbReference type="SAM" id="SignalP"/>
    </source>
</evidence>
<organism evidence="15 16">
    <name type="scientific">Knipowitschia caucasica</name>
    <name type="common">Caucasian dwarf goby</name>
    <name type="synonym">Pomatoschistus caucasicus</name>
    <dbReference type="NCBI Taxonomy" id="637954"/>
    <lineage>
        <taxon>Eukaryota</taxon>
        <taxon>Metazoa</taxon>
        <taxon>Chordata</taxon>
        <taxon>Craniata</taxon>
        <taxon>Vertebrata</taxon>
        <taxon>Euteleostomi</taxon>
        <taxon>Actinopterygii</taxon>
        <taxon>Neopterygii</taxon>
        <taxon>Teleostei</taxon>
        <taxon>Neoteleostei</taxon>
        <taxon>Acanthomorphata</taxon>
        <taxon>Gobiaria</taxon>
        <taxon>Gobiiformes</taxon>
        <taxon>Gobioidei</taxon>
        <taxon>Gobiidae</taxon>
        <taxon>Gobiinae</taxon>
        <taxon>Knipowitschia</taxon>
    </lineage>
</organism>
<dbReference type="Gene3D" id="1.10.287.770">
    <property type="entry name" value="YojJ-like"/>
    <property type="match status" value="1"/>
</dbReference>
<evidence type="ECO:0000256" key="1">
    <source>
        <dbReference type="ARBA" id="ARBA00004479"/>
    </source>
</evidence>
<evidence type="ECO:0000256" key="3">
    <source>
        <dbReference type="ARBA" id="ARBA00018050"/>
    </source>
</evidence>
<dbReference type="GO" id="GO:0051897">
    <property type="term" value="P:positive regulation of phosphatidylinositol 3-kinase/protein kinase B signal transduction"/>
    <property type="evidence" value="ECO:0007669"/>
    <property type="project" value="InterPro"/>
</dbReference>
<comment type="subcellular location">
    <subcellularLocation>
        <location evidence="1">Membrane</location>
        <topology evidence="1">Single-pass type I membrane protein</topology>
    </subcellularLocation>
</comment>
<feature type="chain" id="PRO_5043774541" description="Hematopoietic cell signal transducer" evidence="14">
    <location>
        <begin position="21"/>
        <end position="79"/>
    </location>
</feature>
<dbReference type="EMBL" id="OZ035829">
    <property type="protein sequence ID" value="CAL1611371.1"/>
    <property type="molecule type" value="Genomic_DNA"/>
</dbReference>
<evidence type="ECO:0000256" key="6">
    <source>
        <dbReference type="ARBA" id="ARBA00022729"/>
    </source>
</evidence>
<evidence type="ECO:0000256" key="12">
    <source>
        <dbReference type="ARBA" id="ARBA00031263"/>
    </source>
</evidence>
<keyword evidence="7 13" id="KW-1133">Transmembrane helix</keyword>
<dbReference type="AlphaFoldDB" id="A0AAV2ME63"/>
<keyword evidence="4" id="KW-0597">Phosphoprotein</keyword>
<evidence type="ECO:0000256" key="8">
    <source>
        <dbReference type="ARBA" id="ARBA00023136"/>
    </source>
</evidence>
<name>A0AAV2ME63_KNICA</name>
<keyword evidence="5 13" id="KW-0812">Transmembrane</keyword>
<dbReference type="GO" id="GO:0016020">
    <property type="term" value="C:membrane"/>
    <property type="evidence" value="ECO:0007669"/>
    <property type="project" value="UniProtKB-SubCell"/>
</dbReference>
<keyword evidence="6 14" id="KW-0732">Signal</keyword>
<evidence type="ECO:0000256" key="11">
    <source>
        <dbReference type="ARBA" id="ARBA00031053"/>
    </source>
</evidence>
<keyword evidence="8 13" id="KW-0472">Membrane</keyword>
<gene>
    <name evidence="15" type="ORF">KC01_LOCUS37798</name>
</gene>
<feature type="signal peptide" evidence="14">
    <location>
        <begin position="1"/>
        <end position="20"/>
    </location>
</feature>
<evidence type="ECO:0000256" key="7">
    <source>
        <dbReference type="ARBA" id="ARBA00022989"/>
    </source>
</evidence>
<dbReference type="PANTHER" id="PTHR21409">
    <property type="entry name" value="HEMATOPOIETIC CELL SIGNAL TRANSDUCER"/>
    <property type="match status" value="1"/>
</dbReference>
<dbReference type="GO" id="GO:0005102">
    <property type="term" value="F:signaling receptor binding"/>
    <property type="evidence" value="ECO:0007669"/>
    <property type="project" value="InterPro"/>
</dbReference>
<dbReference type="Pfam" id="PF07213">
    <property type="entry name" value="DAP10"/>
    <property type="match status" value="1"/>
</dbReference>
<evidence type="ECO:0000256" key="5">
    <source>
        <dbReference type="ARBA" id="ARBA00022692"/>
    </source>
</evidence>
<evidence type="ECO:0000313" key="15">
    <source>
        <dbReference type="EMBL" id="CAL1611371.1"/>
    </source>
</evidence>
<keyword evidence="9" id="KW-1015">Disulfide bond</keyword>
<sequence>MAFSDVCVLLLLCNLSVALAEGPVSCFKIELGTVAGVVCVDIILTVAIVVATYYCARNHQHRTHKAEQTYMNIRAISKI</sequence>
<evidence type="ECO:0000256" key="10">
    <source>
        <dbReference type="ARBA" id="ARBA00023180"/>
    </source>
</evidence>
<reference evidence="15 16" key="1">
    <citation type="submission" date="2024-04" db="EMBL/GenBank/DDBJ databases">
        <authorList>
            <person name="Waldvogel A.-M."/>
            <person name="Schoenle A."/>
        </authorList>
    </citation>
    <scope>NUCLEOTIDE SEQUENCE [LARGE SCALE GENOMIC DNA]</scope>
</reference>
<evidence type="ECO:0000256" key="9">
    <source>
        <dbReference type="ARBA" id="ARBA00023157"/>
    </source>
</evidence>
<keyword evidence="10" id="KW-0325">Glycoprotein</keyword>
<dbReference type="GO" id="GO:0050776">
    <property type="term" value="P:regulation of immune response"/>
    <property type="evidence" value="ECO:0007669"/>
    <property type="project" value="InterPro"/>
</dbReference>
<dbReference type="InterPro" id="IPR009861">
    <property type="entry name" value="HCST"/>
</dbReference>
<dbReference type="GO" id="GO:0043548">
    <property type="term" value="F:phosphatidylinositol 3-kinase binding"/>
    <property type="evidence" value="ECO:0007669"/>
    <property type="project" value="InterPro"/>
</dbReference>
<dbReference type="PANTHER" id="PTHR21409:SF1">
    <property type="entry name" value="HEMATOPOIETIC CELL SIGNAL TRANSDUCER"/>
    <property type="match status" value="1"/>
</dbReference>
<comment type="similarity">
    <text evidence="2">Belongs to the DAP10 family.</text>
</comment>
<evidence type="ECO:0000313" key="16">
    <source>
        <dbReference type="Proteomes" id="UP001497482"/>
    </source>
</evidence>
<protein>
    <recommendedName>
        <fullName evidence="3">Hematopoietic cell signal transducer</fullName>
    </recommendedName>
    <alternativeName>
        <fullName evidence="12">DNAX-activation protein 10</fullName>
    </alternativeName>
    <alternativeName>
        <fullName evidence="11">Membrane protein DAP10</fullName>
    </alternativeName>
</protein>
<feature type="transmembrane region" description="Helical" evidence="13">
    <location>
        <begin position="34"/>
        <end position="56"/>
    </location>
</feature>
<accession>A0AAV2ME63</accession>
<evidence type="ECO:0000256" key="2">
    <source>
        <dbReference type="ARBA" id="ARBA00006724"/>
    </source>
</evidence>
<proteinExistence type="inferred from homology"/>
<evidence type="ECO:0000256" key="13">
    <source>
        <dbReference type="SAM" id="Phobius"/>
    </source>
</evidence>
<dbReference type="Proteomes" id="UP001497482">
    <property type="component" value="Chromosome 7"/>
</dbReference>
<keyword evidence="16" id="KW-1185">Reference proteome</keyword>